<reference evidence="1" key="2">
    <citation type="submission" date="2019-11" db="EMBL/GenBank/DDBJ databases">
        <title>Improved Assembly of Tolypothrix boutellei genome.</title>
        <authorList>
            <person name="Sarangi A.N."/>
            <person name="Mukherjee M."/>
            <person name="Ghosh S."/>
            <person name="Singh D."/>
            <person name="Das A."/>
            <person name="Kant S."/>
            <person name="Prusty A."/>
            <person name="Tripathy S."/>
        </authorList>
    </citation>
    <scope>NUCLEOTIDE SEQUENCE</scope>
    <source>
        <strain evidence="1">VB521301</strain>
    </source>
</reference>
<gene>
    <name evidence="1" type="ORF">DA73_0400021110</name>
</gene>
<proteinExistence type="predicted"/>
<name>A0A8S9T8G0_9CYAN</name>
<sequence length="70" mass="8184">MVTLQLRQLSVLPEKRMLFHNMNWQQFEAILEEPDEHGASRLAHGKIFLICQLLKLFASLLKKVKLLVKV</sequence>
<accession>A0A8S9T8G0</accession>
<dbReference type="RefSeq" id="WP_137986132.1">
    <property type="nucleotide sequence ID" value="NZ_JHEG04000001.1"/>
</dbReference>
<dbReference type="AlphaFoldDB" id="A0A8S9T8G0"/>
<protein>
    <submittedName>
        <fullName evidence="1">Uncharacterized protein</fullName>
    </submittedName>
</protein>
<dbReference type="EMBL" id="JHEG04000001">
    <property type="protein sequence ID" value="KAF3887713.1"/>
    <property type="molecule type" value="Genomic_DNA"/>
</dbReference>
<dbReference type="Proteomes" id="UP000029738">
    <property type="component" value="Unassembled WGS sequence"/>
</dbReference>
<evidence type="ECO:0000313" key="1">
    <source>
        <dbReference type="EMBL" id="KAF3887713.1"/>
    </source>
</evidence>
<evidence type="ECO:0000313" key="2">
    <source>
        <dbReference type="Proteomes" id="UP000029738"/>
    </source>
</evidence>
<reference evidence="1" key="1">
    <citation type="journal article" date="2015" name="Genome Announc.">
        <title>Draft Genome Sequence of Tolypothrix boutellei Strain VB521301.</title>
        <authorList>
            <person name="Chandrababunaidu M.M."/>
            <person name="Singh D."/>
            <person name="Sen D."/>
            <person name="Bhan S."/>
            <person name="Das S."/>
            <person name="Gupta A."/>
            <person name="Adhikary S.P."/>
            <person name="Tripathy S."/>
        </authorList>
    </citation>
    <scope>NUCLEOTIDE SEQUENCE</scope>
    <source>
        <strain evidence="1">VB521301</strain>
    </source>
</reference>
<organism evidence="1 2">
    <name type="scientific">Tolypothrix bouteillei VB521301</name>
    <dbReference type="NCBI Taxonomy" id="1479485"/>
    <lineage>
        <taxon>Bacteria</taxon>
        <taxon>Bacillati</taxon>
        <taxon>Cyanobacteriota</taxon>
        <taxon>Cyanophyceae</taxon>
        <taxon>Nostocales</taxon>
        <taxon>Tolypothrichaceae</taxon>
        <taxon>Tolypothrix</taxon>
    </lineage>
</organism>
<keyword evidence="2" id="KW-1185">Reference proteome</keyword>
<comment type="caution">
    <text evidence="1">The sequence shown here is derived from an EMBL/GenBank/DDBJ whole genome shotgun (WGS) entry which is preliminary data.</text>
</comment>